<keyword evidence="11" id="KW-1185">Reference proteome</keyword>
<evidence type="ECO:0000313" key="10">
    <source>
        <dbReference type="EMBL" id="GGG40658.1"/>
    </source>
</evidence>
<evidence type="ECO:0000256" key="7">
    <source>
        <dbReference type="SAM" id="Phobius"/>
    </source>
</evidence>
<dbReference type="EMBL" id="BMKS01000009">
    <property type="protein sequence ID" value="GGG40658.1"/>
    <property type="molecule type" value="Genomic_DNA"/>
</dbReference>
<evidence type="ECO:0000259" key="8">
    <source>
        <dbReference type="Pfam" id="PF02687"/>
    </source>
</evidence>
<keyword evidence="4 7" id="KW-0812">Transmembrane</keyword>
<sequence length="378" mass="39623">MNLALRDIRHNLGRFLLTCLGLGLLLGVALAMVGIYRGVVEDALSLPRALGADLWVVEEGTRGPFAESSRIPGDVREAVARLPGVREAGAVTFQTAEVARPGGGVLRLQLVAYEPDRPGGPPVLTAGRGIARGRFEMVADRRAGLPVGATLEMGGQRFRVVGLTEGAVSSGGDPLAWITLRDGQELQFRLAPPAARRQLAAGGGTAGTDTVNAVIARVSPNQRVEAVAEEVRRWKHLSALTAAEQEAVLTQSVVARARVQLGMFTVVLLIASAVVVALIVYTLTLDKLREIATLKLIGARDRTIVGLVVQQAMALGIVGLAGGASLLFSVKDFFPRRVALGPEEVTGFALLVAAICLVASLLGVRLALRVEPAQALGG</sequence>
<dbReference type="InterPro" id="IPR025857">
    <property type="entry name" value="MacB_PCD"/>
</dbReference>
<dbReference type="RefSeq" id="WP_188901687.1">
    <property type="nucleotide sequence ID" value="NZ_BMKS01000009.1"/>
</dbReference>
<keyword evidence="5 7" id="KW-1133">Transmembrane helix</keyword>
<evidence type="ECO:0000259" key="9">
    <source>
        <dbReference type="Pfam" id="PF12704"/>
    </source>
</evidence>
<dbReference type="PANTHER" id="PTHR43738:SF1">
    <property type="entry name" value="HEMIN TRANSPORT SYSTEM PERMEASE PROTEIN HRTB-RELATED"/>
    <property type="match status" value="1"/>
</dbReference>
<dbReference type="AlphaFoldDB" id="A0A8J3EBU6"/>
<evidence type="ECO:0000256" key="6">
    <source>
        <dbReference type="ARBA" id="ARBA00023136"/>
    </source>
</evidence>
<feature type="domain" description="ABC3 transporter permease C-terminal" evidence="8">
    <location>
        <begin position="263"/>
        <end position="372"/>
    </location>
</feature>
<keyword evidence="2" id="KW-0813">Transport</keyword>
<dbReference type="Pfam" id="PF02687">
    <property type="entry name" value="FtsX"/>
    <property type="match status" value="1"/>
</dbReference>
<evidence type="ECO:0000256" key="4">
    <source>
        <dbReference type="ARBA" id="ARBA00022692"/>
    </source>
</evidence>
<keyword evidence="6 7" id="KW-0472">Membrane</keyword>
<comment type="caution">
    <text evidence="10">The sequence shown here is derived from an EMBL/GenBank/DDBJ whole genome shotgun (WGS) entry which is preliminary data.</text>
</comment>
<gene>
    <name evidence="10" type="ORF">GCM10010964_30360</name>
</gene>
<dbReference type="PANTHER" id="PTHR43738">
    <property type="entry name" value="ABC TRANSPORTER, MEMBRANE PROTEIN"/>
    <property type="match status" value="1"/>
</dbReference>
<dbReference type="Proteomes" id="UP000597507">
    <property type="component" value="Unassembled WGS sequence"/>
</dbReference>
<evidence type="ECO:0000256" key="1">
    <source>
        <dbReference type="ARBA" id="ARBA00004651"/>
    </source>
</evidence>
<dbReference type="Pfam" id="PF12704">
    <property type="entry name" value="MacB_PCD"/>
    <property type="match status" value="1"/>
</dbReference>
<comment type="subcellular location">
    <subcellularLocation>
        <location evidence="1">Cell membrane</location>
        <topology evidence="1">Multi-pass membrane protein</topology>
    </subcellularLocation>
</comment>
<accession>A0A8J3EBU6</accession>
<organism evidence="10 11">
    <name type="scientific">Caldovatus sediminis</name>
    <dbReference type="NCBI Taxonomy" id="2041189"/>
    <lineage>
        <taxon>Bacteria</taxon>
        <taxon>Pseudomonadati</taxon>
        <taxon>Pseudomonadota</taxon>
        <taxon>Alphaproteobacteria</taxon>
        <taxon>Acetobacterales</taxon>
        <taxon>Roseomonadaceae</taxon>
        <taxon>Caldovatus</taxon>
    </lineage>
</organism>
<name>A0A8J3EBU6_9PROT</name>
<dbReference type="GO" id="GO:0005886">
    <property type="term" value="C:plasma membrane"/>
    <property type="evidence" value="ECO:0007669"/>
    <property type="project" value="UniProtKB-SubCell"/>
</dbReference>
<dbReference type="InterPro" id="IPR003838">
    <property type="entry name" value="ABC3_permease_C"/>
</dbReference>
<feature type="domain" description="MacB-like periplasmic core" evidence="9">
    <location>
        <begin position="16"/>
        <end position="233"/>
    </location>
</feature>
<reference evidence="10 11" key="1">
    <citation type="journal article" date="2014" name="Int. J. Syst. Evol. Microbiol.">
        <title>Complete genome sequence of Corynebacterium casei LMG S-19264T (=DSM 44701T), isolated from a smear-ripened cheese.</title>
        <authorList>
            <consortium name="US DOE Joint Genome Institute (JGI-PGF)"/>
            <person name="Walter F."/>
            <person name="Albersmeier A."/>
            <person name="Kalinowski J."/>
            <person name="Ruckert C."/>
        </authorList>
    </citation>
    <scope>NUCLEOTIDE SEQUENCE [LARGE SCALE GENOMIC DNA]</scope>
    <source>
        <strain evidence="10 11">CGMCC 1.16330</strain>
    </source>
</reference>
<keyword evidence="3" id="KW-1003">Cell membrane</keyword>
<protein>
    <submittedName>
        <fullName evidence="10">ABC transporter permease</fullName>
    </submittedName>
</protein>
<evidence type="ECO:0000313" key="11">
    <source>
        <dbReference type="Proteomes" id="UP000597507"/>
    </source>
</evidence>
<feature type="transmembrane region" description="Helical" evidence="7">
    <location>
        <begin position="261"/>
        <end position="283"/>
    </location>
</feature>
<dbReference type="InterPro" id="IPR051125">
    <property type="entry name" value="ABC-4/HrtB_transporter"/>
</dbReference>
<feature type="transmembrane region" description="Helical" evidence="7">
    <location>
        <begin position="304"/>
        <end position="328"/>
    </location>
</feature>
<evidence type="ECO:0000256" key="3">
    <source>
        <dbReference type="ARBA" id="ARBA00022475"/>
    </source>
</evidence>
<evidence type="ECO:0000256" key="5">
    <source>
        <dbReference type="ARBA" id="ARBA00022989"/>
    </source>
</evidence>
<feature type="transmembrane region" description="Helical" evidence="7">
    <location>
        <begin position="348"/>
        <end position="368"/>
    </location>
</feature>
<proteinExistence type="predicted"/>
<evidence type="ECO:0000256" key="2">
    <source>
        <dbReference type="ARBA" id="ARBA00022448"/>
    </source>
</evidence>